<dbReference type="Pfam" id="PF03372">
    <property type="entry name" value="Exo_endo_phos"/>
    <property type="match status" value="1"/>
</dbReference>
<evidence type="ECO:0000313" key="2">
    <source>
        <dbReference type="EMBL" id="WGW02947.1"/>
    </source>
</evidence>
<feature type="domain" description="Endonuclease/exonuclease/phosphatase" evidence="1">
    <location>
        <begin position="25"/>
        <end position="244"/>
    </location>
</feature>
<gene>
    <name evidence="2" type="ORF">QF118_13525</name>
</gene>
<name>A0ABY8QE97_9RHOB</name>
<dbReference type="Proteomes" id="UP001241605">
    <property type="component" value="Chromosome"/>
</dbReference>
<keyword evidence="2" id="KW-0378">Hydrolase</keyword>
<sequence>MSVRRWAMRIASLNMQNLRLLTEGGAHLYGARDRDDIEDPALDAEDRRLSAELLARTGADVIALQEVFDQQSLDFFHDHWLARICAPYPYRVCLPGNDGRGLDVAVMARRPWDTVISHAALMPGDLGLAVPEGGDPAMPVFRRDCLELRFGALTLFVVHFKAPYPDADRAWAVRRLEAQAATRLVQGAGALWLVVGDLNEPEGAERAVAPLEALGENLMLRVPQAQRWTYFETHDQRYDAPDGMIASPGLAARYPQVVPQVLKCGMGRETGRYHGARLVGTGVHRPHASDHAALVVEFPEL</sequence>
<keyword evidence="2" id="KW-0255">Endonuclease</keyword>
<dbReference type="RefSeq" id="WP_282299576.1">
    <property type="nucleotide sequence ID" value="NZ_CP124616.1"/>
</dbReference>
<organism evidence="2 3">
    <name type="scientific">Tropicibacter oceani</name>
    <dbReference type="NCBI Taxonomy" id="3058420"/>
    <lineage>
        <taxon>Bacteria</taxon>
        <taxon>Pseudomonadati</taxon>
        <taxon>Pseudomonadota</taxon>
        <taxon>Alphaproteobacteria</taxon>
        <taxon>Rhodobacterales</taxon>
        <taxon>Roseobacteraceae</taxon>
        <taxon>Tropicibacter</taxon>
    </lineage>
</organism>
<keyword evidence="3" id="KW-1185">Reference proteome</keyword>
<evidence type="ECO:0000259" key="1">
    <source>
        <dbReference type="Pfam" id="PF03372"/>
    </source>
</evidence>
<keyword evidence="2" id="KW-0540">Nuclease</keyword>
<dbReference type="SUPFAM" id="SSF56219">
    <property type="entry name" value="DNase I-like"/>
    <property type="match status" value="1"/>
</dbReference>
<dbReference type="GO" id="GO:0004519">
    <property type="term" value="F:endonuclease activity"/>
    <property type="evidence" value="ECO:0007669"/>
    <property type="project" value="UniProtKB-KW"/>
</dbReference>
<protein>
    <submittedName>
        <fullName evidence="2">Endonuclease/exonuclease/phosphatase family protein</fullName>
    </submittedName>
</protein>
<accession>A0ABY8QE97</accession>
<evidence type="ECO:0000313" key="3">
    <source>
        <dbReference type="Proteomes" id="UP001241605"/>
    </source>
</evidence>
<dbReference type="Gene3D" id="3.60.10.10">
    <property type="entry name" value="Endonuclease/exonuclease/phosphatase"/>
    <property type="match status" value="1"/>
</dbReference>
<reference evidence="2 3" key="1">
    <citation type="submission" date="2023-05" db="EMBL/GenBank/DDBJ databases">
        <title>YMD87, complete Genome.</title>
        <authorList>
            <person name="Zhang J."/>
            <person name="Xu X."/>
        </authorList>
    </citation>
    <scope>NUCLEOTIDE SEQUENCE [LARGE SCALE GENOMIC DNA]</scope>
    <source>
        <strain evidence="2 3">YMD87</strain>
    </source>
</reference>
<proteinExistence type="predicted"/>
<dbReference type="InterPro" id="IPR036691">
    <property type="entry name" value="Endo/exonu/phosph_ase_sf"/>
</dbReference>
<dbReference type="InterPro" id="IPR005135">
    <property type="entry name" value="Endo/exonuclease/phosphatase"/>
</dbReference>
<dbReference type="EMBL" id="CP124616">
    <property type="protein sequence ID" value="WGW02947.1"/>
    <property type="molecule type" value="Genomic_DNA"/>
</dbReference>